<evidence type="ECO:0000256" key="1">
    <source>
        <dbReference type="ARBA" id="ARBA00001947"/>
    </source>
</evidence>
<keyword evidence="3" id="KW-0479">Metal-binding</keyword>
<dbReference type="SUPFAM" id="SSF51261">
    <property type="entry name" value="Duplicated hybrid motif"/>
    <property type="match status" value="1"/>
</dbReference>
<organism evidence="10 11">
    <name type="scientific">Agaricicola taiwanensis</name>
    <dbReference type="NCBI Taxonomy" id="591372"/>
    <lineage>
        <taxon>Bacteria</taxon>
        <taxon>Pseudomonadati</taxon>
        <taxon>Pseudomonadota</taxon>
        <taxon>Alphaproteobacteria</taxon>
        <taxon>Rhodobacterales</taxon>
        <taxon>Paracoccaceae</taxon>
        <taxon>Agaricicola</taxon>
    </lineage>
</organism>
<evidence type="ECO:0000256" key="2">
    <source>
        <dbReference type="ARBA" id="ARBA00022670"/>
    </source>
</evidence>
<evidence type="ECO:0000259" key="9">
    <source>
        <dbReference type="Pfam" id="PF01551"/>
    </source>
</evidence>
<dbReference type="InterPro" id="IPR011055">
    <property type="entry name" value="Dup_hybrid_motif"/>
</dbReference>
<keyword evidence="2" id="KW-0645">Protease</keyword>
<keyword evidence="8" id="KW-0472">Membrane</keyword>
<keyword evidence="4" id="KW-0378">Hydrolase</keyword>
<dbReference type="PANTHER" id="PTHR21666:SF288">
    <property type="entry name" value="CELL DIVISION PROTEIN YTFB"/>
    <property type="match status" value="1"/>
</dbReference>
<feature type="domain" description="M23ase beta-sheet core" evidence="9">
    <location>
        <begin position="506"/>
        <end position="603"/>
    </location>
</feature>
<keyword evidence="6" id="KW-0482">Metalloprotease</keyword>
<keyword evidence="11" id="KW-1185">Reference proteome</keyword>
<feature type="region of interest" description="Disordered" evidence="7">
    <location>
        <begin position="17"/>
        <end position="36"/>
    </location>
</feature>
<dbReference type="GO" id="GO:0004222">
    <property type="term" value="F:metalloendopeptidase activity"/>
    <property type="evidence" value="ECO:0007669"/>
    <property type="project" value="TreeGrafter"/>
</dbReference>
<evidence type="ECO:0000256" key="6">
    <source>
        <dbReference type="ARBA" id="ARBA00023049"/>
    </source>
</evidence>
<dbReference type="Pfam" id="PF01551">
    <property type="entry name" value="Peptidase_M23"/>
    <property type="match status" value="1"/>
</dbReference>
<dbReference type="GO" id="GO:0006508">
    <property type="term" value="P:proteolysis"/>
    <property type="evidence" value="ECO:0007669"/>
    <property type="project" value="UniProtKB-KW"/>
</dbReference>
<keyword evidence="8" id="KW-1133">Transmembrane helix</keyword>
<reference evidence="10" key="1">
    <citation type="journal article" date="2014" name="Int. J. Syst. Evol. Microbiol.">
        <title>Complete genome sequence of Corynebacterium casei LMG S-19264T (=DSM 44701T), isolated from a smear-ripened cheese.</title>
        <authorList>
            <consortium name="US DOE Joint Genome Institute (JGI-PGF)"/>
            <person name="Walter F."/>
            <person name="Albersmeier A."/>
            <person name="Kalinowski J."/>
            <person name="Ruckert C."/>
        </authorList>
    </citation>
    <scope>NUCLEOTIDE SEQUENCE</scope>
    <source>
        <strain evidence="10">CCM 7684</strain>
    </source>
</reference>
<dbReference type="RefSeq" id="WP_188411240.1">
    <property type="nucleotide sequence ID" value="NZ_BMCP01000010.1"/>
</dbReference>
<dbReference type="EMBL" id="BMCP01000010">
    <property type="protein sequence ID" value="GGE55483.1"/>
    <property type="molecule type" value="Genomic_DNA"/>
</dbReference>
<reference evidence="10" key="2">
    <citation type="submission" date="2020-09" db="EMBL/GenBank/DDBJ databases">
        <authorList>
            <person name="Sun Q."/>
            <person name="Sedlacek I."/>
        </authorList>
    </citation>
    <scope>NUCLEOTIDE SEQUENCE</scope>
    <source>
        <strain evidence="10">CCM 7684</strain>
    </source>
</reference>
<gene>
    <name evidence="10" type="ORF">GCM10007276_35670</name>
</gene>
<keyword evidence="5" id="KW-0862">Zinc</keyword>
<dbReference type="InterPro" id="IPR050570">
    <property type="entry name" value="Cell_wall_metabolism_enzyme"/>
</dbReference>
<evidence type="ECO:0000256" key="5">
    <source>
        <dbReference type="ARBA" id="ARBA00022833"/>
    </source>
</evidence>
<evidence type="ECO:0000256" key="4">
    <source>
        <dbReference type="ARBA" id="ARBA00022801"/>
    </source>
</evidence>
<dbReference type="Proteomes" id="UP000602745">
    <property type="component" value="Unassembled WGS sequence"/>
</dbReference>
<comment type="cofactor">
    <cofactor evidence="1">
        <name>Zn(2+)</name>
        <dbReference type="ChEBI" id="CHEBI:29105"/>
    </cofactor>
</comment>
<evidence type="ECO:0000256" key="3">
    <source>
        <dbReference type="ARBA" id="ARBA00022723"/>
    </source>
</evidence>
<accession>A0A8J3DZT3</accession>
<proteinExistence type="predicted"/>
<dbReference type="CDD" id="cd12797">
    <property type="entry name" value="M23_peptidase"/>
    <property type="match status" value="1"/>
</dbReference>
<dbReference type="GO" id="GO:0046872">
    <property type="term" value="F:metal ion binding"/>
    <property type="evidence" value="ECO:0007669"/>
    <property type="project" value="UniProtKB-KW"/>
</dbReference>
<protein>
    <submittedName>
        <fullName evidence="10">Membrane protein</fullName>
    </submittedName>
</protein>
<evidence type="ECO:0000256" key="7">
    <source>
        <dbReference type="SAM" id="MobiDB-lite"/>
    </source>
</evidence>
<evidence type="ECO:0000313" key="11">
    <source>
        <dbReference type="Proteomes" id="UP000602745"/>
    </source>
</evidence>
<name>A0A8J3DZT3_9RHOB</name>
<dbReference type="AlphaFoldDB" id="A0A8J3DZT3"/>
<dbReference type="InterPro" id="IPR016047">
    <property type="entry name" value="M23ase_b-sheet_dom"/>
</dbReference>
<comment type="caution">
    <text evidence="10">The sequence shown here is derived from an EMBL/GenBank/DDBJ whole genome shotgun (WGS) entry which is preliminary data.</text>
</comment>
<feature type="transmembrane region" description="Helical" evidence="8">
    <location>
        <begin position="43"/>
        <end position="66"/>
    </location>
</feature>
<dbReference type="PANTHER" id="PTHR21666">
    <property type="entry name" value="PEPTIDASE-RELATED"/>
    <property type="match status" value="1"/>
</dbReference>
<dbReference type="Gene3D" id="3.10.450.350">
    <property type="match status" value="1"/>
</dbReference>
<sequence length="645" mass="69842">MPTSRAPRQRFDRNYVDLGVEPPLRADGETSGAEESTPVSLRWLAGTVLTALAGLSLMGGAVYAALDGTTRLAGAPDGLLSDASLIGQHERRLTNVARKADRIMPTDETWEARQQVRLTSATRVGEREVLRIRPVVRLVTRLSLTTTNRIAKIPAFNAAALMAESDDTNRGDQSPSSADGDVSYVIKDLASVDFTDAGDPSLSADDVISAVRQTAQNASHSNIQLASIQAGTDEDMEMGNAAFPNLGLASAATTMVVNRHSINQEADNEDGVRTVKISEPQRLDAVLRGEGANDEDTRAVVEAFGGSDGYGTIALEKGQSVEILMNQAADGPKRPARVRVYDGGTLMSAVALSDQGRYVAVDEAAGSDGPEIDDLLEDGRQTARLYESLYETTFRYDVPEDVVKEFLRVMSTDVDFQRRVASGDNLEIVYAEPEVASDMPEVLYAALTTGGESRRYYRYFGNDGEPAYFDENGRSARKFLMRKPLTAGIMRSGFGARNHPILRTAKMHTGVDWAAPRGTPIYATGNGTVESAKWDGGYGRHVRIQHANGYETSYAHMNAFAKGISAGVKVRQGQLIGYVGSTGLSTGPHVHYEVLVNGRFVDPNRIRVPREQELTGENLVAFQGERQRIDALLQPANAQRVAQGQ</sequence>
<keyword evidence="8" id="KW-0812">Transmembrane</keyword>
<evidence type="ECO:0000256" key="8">
    <source>
        <dbReference type="SAM" id="Phobius"/>
    </source>
</evidence>
<evidence type="ECO:0000313" key="10">
    <source>
        <dbReference type="EMBL" id="GGE55483.1"/>
    </source>
</evidence>
<dbReference type="Gene3D" id="2.70.70.10">
    <property type="entry name" value="Glucose Permease (Domain IIA)"/>
    <property type="match status" value="1"/>
</dbReference>